<dbReference type="Gene3D" id="3.40.50.2000">
    <property type="entry name" value="Glycogen Phosphorylase B"/>
    <property type="match status" value="2"/>
</dbReference>
<keyword evidence="4" id="KW-0808">Transferase</keyword>
<dbReference type="Pfam" id="PF13439">
    <property type="entry name" value="Glyco_transf_4"/>
    <property type="match status" value="1"/>
</dbReference>
<keyword evidence="1" id="KW-0472">Membrane</keyword>
<proteinExistence type="predicted"/>
<dbReference type="SUPFAM" id="SSF53756">
    <property type="entry name" value="UDP-Glycosyltransferase/glycogen phosphorylase"/>
    <property type="match status" value="1"/>
</dbReference>
<feature type="transmembrane region" description="Helical" evidence="1">
    <location>
        <begin position="6"/>
        <end position="26"/>
    </location>
</feature>
<dbReference type="AlphaFoldDB" id="A0A4R5CD66"/>
<keyword evidence="5" id="KW-1185">Reference proteome</keyword>
<evidence type="ECO:0000313" key="4">
    <source>
        <dbReference type="EMBL" id="TDD96193.1"/>
    </source>
</evidence>
<organism evidence="4 5">
    <name type="scientific">Flavobacterium cellulosilyticum</name>
    <dbReference type="NCBI Taxonomy" id="2541731"/>
    <lineage>
        <taxon>Bacteria</taxon>
        <taxon>Pseudomonadati</taxon>
        <taxon>Bacteroidota</taxon>
        <taxon>Flavobacteriia</taxon>
        <taxon>Flavobacteriales</taxon>
        <taxon>Flavobacteriaceae</taxon>
        <taxon>Flavobacterium</taxon>
    </lineage>
</organism>
<dbReference type="Pfam" id="PF00534">
    <property type="entry name" value="Glycos_transf_1"/>
    <property type="match status" value="1"/>
</dbReference>
<dbReference type="PANTHER" id="PTHR12526">
    <property type="entry name" value="GLYCOSYLTRANSFERASE"/>
    <property type="match status" value="1"/>
</dbReference>
<comment type="caution">
    <text evidence="4">The sequence shown here is derived from an EMBL/GenBank/DDBJ whole genome shotgun (WGS) entry which is preliminary data.</text>
</comment>
<evidence type="ECO:0000313" key="5">
    <source>
        <dbReference type="Proteomes" id="UP000295479"/>
    </source>
</evidence>
<accession>A0A4R5CD66</accession>
<sequence length="399" mass="46460">MTDYLILLLILRCFQILLSSILPIFVSKNLLLLSDSIKKQYKICLVSDQLATGGAERCAALLSVFFEKNNCKVHHVVVVDKIEYEFSGNVLNLGIIRDDSNDFFNRLKRFRVLRKFFLENEFDFIIDFRVKRHQWQEFFIAKLIYRAPLIVTIHSYMIDLYFPKNKLLANWIYSNCYKIITVSNEIKKRIVSNSNYLNIETIYNPIDFKYIETAIKEKFEFDFKYILAVGRMQDNVKQFNKLIECYANSILPKNDIKMIILGDGTLKSELVNLVKTFKLENMILFKGEVKNPFVYFKKALYTVLSSKNEGFPTVLIESLACETPVISFACHSGPSEIIINNENGILVENQNFAKLTSAMNLMLQDKILYLHCKQNAKTSVERFSIEKIGNQWLELLKIN</sequence>
<feature type="domain" description="Glycosyltransferase subfamily 4-like N-terminal" evidence="3">
    <location>
        <begin position="53"/>
        <end position="208"/>
    </location>
</feature>
<feature type="domain" description="Glycosyl transferase family 1" evidence="2">
    <location>
        <begin position="221"/>
        <end position="377"/>
    </location>
</feature>
<keyword evidence="1" id="KW-1133">Transmembrane helix</keyword>
<dbReference type="InterPro" id="IPR028098">
    <property type="entry name" value="Glyco_trans_4-like_N"/>
</dbReference>
<evidence type="ECO:0000259" key="3">
    <source>
        <dbReference type="Pfam" id="PF13439"/>
    </source>
</evidence>
<name>A0A4R5CD66_9FLAO</name>
<dbReference type="PANTHER" id="PTHR12526:SF630">
    <property type="entry name" value="GLYCOSYLTRANSFERASE"/>
    <property type="match status" value="1"/>
</dbReference>
<dbReference type="OrthoDB" id="798298at2"/>
<keyword evidence="1" id="KW-0812">Transmembrane</keyword>
<dbReference type="RefSeq" id="WP_132006116.1">
    <property type="nucleotide sequence ID" value="NZ_SMFK01000007.1"/>
</dbReference>
<dbReference type="GO" id="GO:0016757">
    <property type="term" value="F:glycosyltransferase activity"/>
    <property type="evidence" value="ECO:0007669"/>
    <property type="project" value="InterPro"/>
</dbReference>
<reference evidence="4 5" key="1">
    <citation type="submission" date="2019-03" db="EMBL/GenBank/DDBJ databases">
        <title>Flavobacterium AR-3-4 sp. nov. isolated from arctic soil.</title>
        <authorList>
            <person name="Chaudhary D.K."/>
        </authorList>
    </citation>
    <scope>NUCLEOTIDE SEQUENCE [LARGE SCALE GENOMIC DNA]</scope>
    <source>
        <strain evidence="4 5">AR-3-4</strain>
    </source>
</reference>
<gene>
    <name evidence="4" type="ORF">E0F76_11905</name>
</gene>
<evidence type="ECO:0000259" key="2">
    <source>
        <dbReference type="Pfam" id="PF00534"/>
    </source>
</evidence>
<dbReference type="Proteomes" id="UP000295479">
    <property type="component" value="Unassembled WGS sequence"/>
</dbReference>
<dbReference type="InterPro" id="IPR001296">
    <property type="entry name" value="Glyco_trans_1"/>
</dbReference>
<dbReference type="EMBL" id="SMFK01000007">
    <property type="protein sequence ID" value="TDD96193.1"/>
    <property type="molecule type" value="Genomic_DNA"/>
</dbReference>
<protein>
    <submittedName>
        <fullName evidence="4">Glycosyltransferase</fullName>
    </submittedName>
</protein>
<evidence type="ECO:0000256" key="1">
    <source>
        <dbReference type="SAM" id="Phobius"/>
    </source>
</evidence>